<proteinExistence type="predicted"/>
<organism evidence="1 2">
    <name type="scientific">Trifolium medium</name>
    <dbReference type="NCBI Taxonomy" id="97028"/>
    <lineage>
        <taxon>Eukaryota</taxon>
        <taxon>Viridiplantae</taxon>
        <taxon>Streptophyta</taxon>
        <taxon>Embryophyta</taxon>
        <taxon>Tracheophyta</taxon>
        <taxon>Spermatophyta</taxon>
        <taxon>Magnoliopsida</taxon>
        <taxon>eudicotyledons</taxon>
        <taxon>Gunneridae</taxon>
        <taxon>Pentapetalae</taxon>
        <taxon>rosids</taxon>
        <taxon>fabids</taxon>
        <taxon>Fabales</taxon>
        <taxon>Fabaceae</taxon>
        <taxon>Papilionoideae</taxon>
        <taxon>50 kb inversion clade</taxon>
        <taxon>NPAAA clade</taxon>
        <taxon>Hologalegina</taxon>
        <taxon>IRL clade</taxon>
        <taxon>Trifolieae</taxon>
        <taxon>Trifolium</taxon>
    </lineage>
</organism>
<dbReference type="EMBL" id="LXQA010283693">
    <property type="protein sequence ID" value="MCI40762.1"/>
    <property type="molecule type" value="Genomic_DNA"/>
</dbReference>
<protein>
    <submittedName>
        <fullName evidence="1">Uncharacterized protein</fullName>
    </submittedName>
</protein>
<reference evidence="1 2" key="1">
    <citation type="journal article" date="2018" name="Front. Plant Sci.">
        <title>Red Clover (Trifolium pratense) and Zigzag Clover (T. medium) - A Picture of Genomic Similarities and Differences.</title>
        <authorList>
            <person name="Dluhosova J."/>
            <person name="Istvanek J."/>
            <person name="Nedelnik J."/>
            <person name="Repkova J."/>
        </authorList>
    </citation>
    <scope>NUCLEOTIDE SEQUENCE [LARGE SCALE GENOMIC DNA]</scope>
    <source>
        <strain evidence="2">cv. 10/8</strain>
        <tissue evidence="1">Leaf</tissue>
    </source>
</reference>
<accession>A0A392RX77</accession>
<evidence type="ECO:0000313" key="1">
    <source>
        <dbReference type="EMBL" id="MCI40762.1"/>
    </source>
</evidence>
<dbReference type="AlphaFoldDB" id="A0A392RX77"/>
<dbReference type="Proteomes" id="UP000265520">
    <property type="component" value="Unassembled WGS sequence"/>
</dbReference>
<evidence type="ECO:0000313" key="2">
    <source>
        <dbReference type="Proteomes" id="UP000265520"/>
    </source>
</evidence>
<sequence>MLLTTIGATVGDSHPHHPCPDCPAAFLLQSKVVTGSVRRLPIPATTGQ</sequence>
<comment type="caution">
    <text evidence="1">The sequence shown here is derived from an EMBL/GenBank/DDBJ whole genome shotgun (WGS) entry which is preliminary data.</text>
</comment>
<keyword evidence="2" id="KW-1185">Reference proteome</keyword>
<name>A0A392RX77_9FABA</name>